<dbReference type="PANTHER" id="PTHR42695:SF5">
    <property type="entry name" value="GLUTAMINE AMIDOTRANSFERASE YLR126C-RELATED"/>
    <property type="match status" value="1"/>
</dbReference>
<sequence length="408" mass="48114">MQIKVSLIFHIGQQLLINSQQNQNCTVLESDGNSCAIAAAKLIIKQFGSIDITKTSLNKHHNFEKIINWEAYQQTKDSYNYIRELEIYRNPHFYLWTRFFTTAPIWEIEDHTYYIIELIDQDLIYFSFNNRRELNKKHTIEQVILEGQHLKYNRTIIFLCVKDFDQGRYHAPKMYIDTIGLFNGIYRRKQERWLCYNVTQGSYPDEEILKQTNVIIIPGSTSSVYDEKAWIRSLQNFILNVYENYSDIKFMGICFGFQLLAQTFGGIVVPCKNRIKHKGFYYYGNEKLTIKNDFFQIECFKELTQNDNLIINKAHGDIVSKLPEKFINYGSSKTAENEIFISEDLRIFGMQSHPEYSSQQILLFISGIQFSEGNKCFEDYYNDPNNKNFVKEKGDVLGLLMCHKFLQY</sequence>
<keyword evidence="3" id="KW-1185">Reference proteome</keyword>
<accession>A0A8S1KDJ0</accession>
<name>A0A8S1KDJ0_PARPR</name>
<reference evidence="2" key="1">
    <citation type="submission" date="2021-01" db="EMBL/GenBank/DDBJ databases">
        <authorList>
            <consortium name="Genoscope - CEA"/>
            <person name="William W."/>
        </authorList>
    </citation>
    <scope>NUCLEOTIDE SEQUENCE</scope>
</reference>
<gene>
    <name evidence="2" type="ORF">PPRIM_AZ9-3.1.T0190134</name>
</gene>
<dbReference type="EMBL" id="CAJJDM010000016">
    <property type="protein sequence ID" value="CAD8052341.1"/>
    <property type="molecule type" value="Genomic_DNA"/>
</dbReference>
<dbReference type="InterPro" id="IPR044992">
    <property type="entry name" value="ChyE-like"/>
</dbReference>
<dbReference type="OMA" id="QERWLCY"/>
<evidence type="ECO:0000313" key="2">
    <source>
        <dbReference type="EMBL" id="CAD8052341.1"/>
    </source>
</evidence>
<evidence type="ECO:0000313" key="3">
    <source>
        <dbReference type="Proteomes" id="UP000688137"/>
    </source>
</evidence>
<organism evidence="2 3">
    <name type="scientific">Paramecium primaurelia</name>
    <dbReference type="NCBI Taxonomy" id="5886"/>
    <lineage>
        <taxon>Eukaryota</taxon>
        <taxon>Sar</taxon>
        <taxon>Alveolata</taxon>
        <taxon>Ciliophora</taxon>
        <taxon>Intramacronucleata</taxon>
        <taxon>Oligohymenophorea</taxon>
        <taxon>Peniculida</taxon>
        <taxon>Parameciidae</taxon>
        <taxon>Paramecium</taxon>
    </lineage>
</organism>
<dbReference type="Proteomes" id="UP000688137">
    <property type="component" value="Unassembled WGS sequence"/>
</dbReference>
<dbReference type="GO" id="GO:0005829">
    <property type="term" value="C:cytosol"/>
    <property type="evidence" value="ECO:0007669"/>
    <property type="project" value="TreeGrafter"/>
</dbReference>
<protein>
    <recommendedName>
        <fullName evidence="1">Glutamine amidotransferase domain-containing protein</fullName>
    </recommendedName>
</protein>
<dbReference type="FunFam" id="3.40.50.880:FF:000109">
    <property type="entry name" value="Uncharacterized protein"/>
    <property type="match status" value="1"/>
</dbReference>
<evidence type="ECO:0000259" key="1">
    <source>
        <dbReference type="Pfam" id="PF00117"/>
    </source>
</evidence>
<comment type="caution">
    <text evidence="2">The sequence shown here is derived from an EMBL/GenBank/DDBJ whole genome shotgun (WGS) entry which is preliminary data.</text>
</comment>
<dbReference type="PANTHER" id="PTHR42695">
    <property type="entry name" value="GLUTAMINE AMIDOTRANSFERASE YLR126C-RELATED"/>
    <property type="match status" value="1"/>
</dbReference>
<proteinExistence type="predicted"/>
<dbReference type="InterPro" id="IPR017926">
    <property type="entry name" value="GATASE"/>
</dbReference>
<dbReference type="PROSITE" id="PS51273">
    <property type="entry name" value="GATASE_TYPE_1"/>
    <property type="match status" value="1"/>
</dbReference>
<dbReference type="Pfam" id="PF00117">
    <property type="entry name" value="GATase"/>
    <property type="match status" value="1"/>
</dbReference>
<feature type="domain" description="Glutamine amidotransferase" evidence="1">
    <location>
        <begin position="185"/>
        <end position="359"/>
    </location>
</feature>
<dbReference type="AlphaFoldDB" id="A0A8S1KDJ0"/>